<feature type="domain" description="AMP-binding enzyme C-terminal" evidence="6">
    <location>
        <begin position="444"/>
        <end position="519"/>
    </location>
</feature>
<name>A0A7T4R1I4_9GAMM</name>
<dbReference type="CDD" id="cd12119">
    <property type="entry name" value="ttLC_FACS_AlkK_like"/>
    <property type="match status" value="1"/>
</dbReference>
<dbReference type="Pfam" id="PF13193">
    <property type="entry name" value="AMP-binding_C"/>
    <property type="match status" value="1"/>
</dbReference>
<dbReference type="Pfam" id="PF00501">
    <property type="entry name" value="AMP-binding"/>
    <property type="match status" value="1"/>
</dbReference>
<dbReference type="RefSeq" id="WP_198570205.1">
    <property type="nucleotide sequence ID" value="NZ_CP066167.1"/>
</dbReference>
<dbReference type="Proteomes" id="UP000596063">
    <property type="component" value="Chromosome"/>
</dbReference>
<keyword evidence="3" id="KW-0276">Fatty acid metabolism</keyword>
<dbReference type="Gene3D" id="3.40.50.12780">
    <property type="entry name" value="N-terminal domain of ligase-like"/>
    <property type="match status" value="1"/>
</dbReference>
<comment type="similarity">
    <text evidence="1">Belongs to the ATP-dependent AMP-binding enzyme family.</text>
</comment>
<organism evidence="7 8">
    <name type="scientific">Spongiibacter nanhainus</name>
    <dbReference type="NCBI Taxonomy" id="2794344"/>
    <lineage>
        <taxon>Bacteria</taxon>
        <taxon>Pseudomonadati</taxon>
        <taxon>Pseudomonadota</taxon>
        <taxon>Gammaproteobacteria</taxon>
        <taxon>Cellvibrionales</taxon>
        <taxon>Spongiibacteraceae</taxon>
        <taxon>Spongiibacter</taxon>
    </lineage>
</organism>
<reference evidence="7 8" key="1">
    <citation type="submission" date="2020-12" db="EMBL/GenBank/DDBJ databases">
        <authorList>
            <person name="Shan Y."/>
        </authorList>
    </citation>
    <scope>NUCLEOTIDE SEQUENCE [LARGE SCALE GENOMIC DNA]</scope>
    <source>
        <strain evidence="8">csc3.9</strain>
    </source>
</reference>
<dbReference type="InterPro" id="IPR000873">
    <property type="entry name" value="AMP-dep_synth/lig_dom"/>
</dbReference>
<evidence type="ECO:0000259" key="5">
    <source>
        <dbReference type="Pfam" id="PF00501"/>
    </source>
</evidence>
<dbReference type="GO" id="GO:0016874">
    <property type="term" value="F:ligase activity"/>
    <property type="evidence" value="ECO:0007669"/>
    <property type="project" value="UniProtKB-KW"/>
</dbReference>
<evidence type="ECO:0000256" key="3">
    <source>
        <dbReference type="ARBA" id="ARBA00022832"/>
    </source>
</evidence>
<dbReference type="InterPro" id="IPR042099">
    <property type="entry name" value="ANL_N_sf"/>
</dbReference>
<keyword evidence="8" id="KW-1185">Reference proteome</keyword>
<dbReference type="Gene3D" id="3.30.300.30">
    <property type="match status" value="1"/>
</dbReference>
<dbReference type="AlphaFoldDB" id="A0A7T4R1I4"/>
<evidence type="ECO:0000259" key="6">
    <source>
        <dbReference type="Pfam" id="PF13193"/>
    </source>
</evidence>
<evidence type="ECO:0000256" key="1">
    <source>
        <dbReference type="ARBA" id="ARBA00006432"/>
    </source>
</evidence>
<evidence type="ECO:0000313" key="7">
    <source>
        <dbReference type="EMBL" id="QQD18715.1"/>
    </source>
</evidence>
<keyword evidence="4" id="KW-0443">Lipid metabolism</keyword>
<keyword evidence="2 7" id="KW-0436">Ligase</keyword>
<evidence type="ECO:0000313" key="8">
    <source>
        <dbReference type="Proteomes" id="UP000596063"/>
    </source>
</evidence>
<dbReference type="PANTHER" id="PTHR43859:SF4">
    <property type="entry name" value="BUTANOATE--COA LIGASE AAE1-RELATED"/>
    <property type="match status" value="1"/>
</dbReference>
<protein>
    <submittedName>
        <fullName evidence="7">Long-chain fatty acid--CoA ligase</fullName>
    </submittedName>
</protein>
<dbReference type="NCBIfam" id="NF004837">
    <property type="entry name" value="PRK06187.1"/>
    <property type="match status" value="1"/>
</dbReference>
<gene>
    <name evidence="7" type="ORF">I6N98_02260</name>
</gene>
<dbReference type="FunFam" id="3.30.300.30:FF:000008">
    <property type="entry name" value="2,3-dihydroxybenzoate-AMP ligase"/>
    <property type="match status" value="1"/>
</dbReference>
<dbReference type="GO" id="GO:0006631">
    <property type="term" value="P:fatty acid metabolic process"/>
    <property type="evidence" value="ECO:0007669"/>
    <property type="project" value="UniProtKB-KW"/>
</dbReference>
<accession>A0A7T4R1I4</accession>
<proteinExistence type="inferred from homology"/>
<dbReference type="PROSITE" id="PS00455">
    <property type="entry name" value="AMP_BINDING"/>
    <property type="match status" value="1"/>
</dbReference>
<dbReference type="EMBL" id="CP066167">
    <property type="protein sequence ID" value="QQD18715.1"/>
    <property type="molecule type" value="Genomic_DNA"/>
</dbReference>
<dbReference type="PANTHER" id="PTHR43859">
    <property type="entry name" value="ACYL-ACTIVATING ENZYME"/>
    <property type="match status" value="1"/>
</dbReference>
<sequence>MQTNGLLISDILEYTVRHNPDSKITSRDNDGSIRQFSYSELYQRVLKLASALDQLGVALGDRIATIAWNNHRHLELYYAISGLGAVTHTINPRLFHEQISYIVNHAEDKMIFVDESFVDIVRELQSSFTSKPTIVLMTERPTSAEQALEGALYYEDLIEGATPLNGWPSFDDQAAAALCYTSGTTGNPKGALYSHSSTILHAMNACRPDIFDFDKSSVILPVVPMFHVSAWGTPYAALMCGAHLVLPGSALDGQSLSELAKRCEVDCMLGVPSIWFSLLAFLKSNDTTLPSLKKVVVGGSAAPESMISEFEDIHDVRVIHAWGMTELSPLGTINTASITHTHLEKAALLQLQKKQGRASFGIKLKIVNADNEELPQDGNAVGRLLVKGPWVIERYYKADESALTEDGWFDTGDVASIDELGYMTIVDREKDVVKSGGEWISSIELENIAVGHDGVKEAAVIAAHHEKWDERPLLIAVKHSMATISKDELIGYFDGKVAKWWIPDDVIFVDALPYNATGKILKRDLRLSYEDHYLKSER</sequence>
<dbReference type="KEGG" id="snan:I6N98_02260"/>
<evidence type="ECO:0000256" key="2">
    <source>
        <dbReference type="ARBA" id="ARBA00022598"/>
    </source>
</evidence>
<dbReference type="InterPro" id="IPR025110">
    <property type="entry name" value="AMP-bd_C"/>
</dbReference>
<evidence type="ECO:0000256" key="4">
    <source>
        <dbReference type="ARBA" id="ARBA00023098"/>
    </source>
</evidence>
<dbReference type="InterPro" id="IPR045851">
    <property type="entry name" value="AMP-bd_C_sf"/>
</dbReference>
<dbReference type="SUPFAM" id="SSF56801">
    <property type="entry name" value="Acetyl-CoA synthetase-like"/>
    <property type="match status" value="1"/>
</dbReference>
<dbReference type="InterPro" id="IPR020845">
    <property type="entry name" value="AMP-binding_CS"/>
</dbReference>
<feature type="domain" description="AMP-dependent synthetase/ligase" evidence="5">
    <location>
        <begin position="14"/>
        <end position="396"/>
    </location>
</feature>